<reference evidence="2" key="1">
    <citation type="submission" date="2015-08" db="EMBL/GenBank/DDBJ databases">
        <title>Sequencing of Myocoptes musculinus mitochondrial genes to develop diagnostic PCR assays.</title>
        <authorList>
            <person name="Sheh A."/>
            <person name="Fox J.G."/>
        </authorList>
    </citation>
    <scope>NUCLEOTIDE SEQUENCE</scope>
    <source>
        <strain evidence="2">MIT_Myoc1</strain>
    </source>
</reference>
<keyword evidence="1" id="KW-1133">Transmembrane helix</keyword>
<protein>
    <submittedName>
        <fullName evidence="2">ATP synthase F0 subunit 8</fullName>
    </submittedName>
</protein>
<organism evidence="2">
    <name type="scientific">Myocoptes musculinus</name>
    <dbReference type="NCBI Taxonomy" id="1046713"/>
    <lineage>
        <taxon>Eukaryota</taxon>
        <taxon>Metazoa</taxon>
        <taxon>Ecdysozoa</taxon>
        <taxon>Arthropoda</taxon>
        <taxon>Chelicerata</taxon>
        <taxon>Arachnida</taxon>
        <taxon>Acari</taxon>
        <taxon>Acariformes</taxon>
        <taxon>Sarcoptiformes</taxon>
        <taxon>Astigmata</taxon>
        <taxon>Psoroptidia</taxon>
        <taxon>Sarcoptoidea</taxon>
        <taxon>Myocoptidae</taxon>
        <taxon>Myocoptinae</taxon>
        <taxon>Myocoptes</taxon>
    </lineage>
</organism>
<accession>A0A0Y0AIP5</accession>
<feature type="transmembrane region" description="Helical" evidence="1">
    <location>
        <begin position="12"/>
        <end position="34"/>
    </location>
</feature>
<keyword evidence="2" id="KW-0496">Mitochondrion</keyword>
<keyword evidence="1" id="KW-0472">Membrane</keyword>
<evidence type="ECO:0000313" key="2">
    <source>
        <dbReference type="EMBL" id="AMB18828.1"/>
    </source>
</evidence>
<proteinExistence type="predicted"/>
<name>A0A0Y0AIP5_9ACAR</name>
<keyword evidence="1" id="KW-0812">Transmembrane</keyword>
<geneLocation type="mitochondrion" evidence="2"/>
<evidence type="ECO:0000256" key="1">
    <source>
        <dbReference type="SAM" id="Phobius"/>
    </source>
</evidence>
<dbReference type="AlphaFoldDB" id="A0A0Y0AIP5"/>
<sequence>MLPQMMPLPWVMIFFLIVFFLFLLYIFFSFSFLYSDNLGCKVYFNRVKFSW</sequence>
<gene>
    <name evidence="2" type="primary">ATP8</name>
</gene>
<dbReference type="EMBL" id="KT384406">
    <property type="protein sequence ID" value="AMB18828.1"/>
    <property type="molecule type" value="Genomic_DNA"/>
</dbReference>